<dbReference type="AlphaFoldDB" id="A0A0F9CQM8"/>
<organism evidence="1">
    <name type="scientific">marine sediment metagenome</name>
    <dbReference type="NCBI Taxonomy" id="412755"/>
    <lineage>
        <taxon>unclassified sequences</taxon>
        <taxon>metagenomes</taxon>
        <taxon>ecological metagenomes</taxon>
    </lineage>
</organism>
<proteinExistence type="predicted"/>
<protein>
    <submittedName>
        <fullName evidence="1">Uncharacterized protein</fullName>
    </submittedName>
</protein>
<comment type="caution">
    <text evidence="1">The sequence shown here is derived from an EMBL/GenBank/DDBJ whole genome shotgun (WGS) entry which is preliminary data.</text>
</comment>
<reference evidence="1" key="1">
    <citation type="journal article" date="2015" name="Nature">
        <title>Complex archaea that bridge the gap between prokaryotes and eukaryotes.</title>
        <authorList>
            <person name="Spang A."/>
            <person name="Saw J.H."/>
            <person name="Jorgensen S.L."/>
            <person name="Zaremba-Niedzwiedzka K."/>
            <person name="Martijn J."/>
            <person name="Lind A.E."/>
            <person name="van Eijk R."/>
            <person name="Schleper C."/>
            <person name="Guy L."/>
            <person name="Ettema T.J."/>
        </authorList>
    </citation>
    <scope>NUCLEOTIDE SEQUENCE</scope>
</reference>
<evidence type="ECO:0000313" key="1">
    <source>
        <dbReference type="EMBL" id="KKL51499.1"/>
    </source>
</evidence>
<gene>
    <name evidence="1" type="ORF">LCGC14_2294830</name>
</gene>
<accession>A0A0F9CQM8</accession>
<dbReference type="EMBL" id="LAZR01032226">
    <property type="protein sequence ID" value="KKL51499.1"/>
    <property type="molecule type" value="Genomic_DNA"/>
</dbReference>
<sequence>NNNNFLMSERRYLGDSEINFLQTESFVENKEMFFEYHKKFKYSKLMYSVGYKI</sequence>
<feature type="non-terminal residue" evidence="1">
    <location>
        <position position="1"/>
    </location>
</feature>
<name>A0A0F9CQM8_9ZZZZ</name>